<evidence type="ECO:0000313" key="3">
    <source>
        <dbReference type="Proteomes" id="UP000822476"/>
    </source>
</evidence>
<protein>
    <submittedName>
        <fullName evidence="2">Uncharacterized protein</fullName>
    </submittedName>
</protein>
<gene>
    <name evidence="2" type="ORF">EG68_11764</name>
</gene>
<sequence length="70" mass="8189">MFVYARAGFLCTSPTFCFLFVSLTISNQLLFVCIYRKFLYIRFSGTCCVFLAFLSSKRCFLTIIYEFCNV</sequence>
<feature type="transmembrane region" description="Helical" evidence="1">
    <location>
        <begin position="7"/>
        <end position="26"/>
    </location>
</feature>
<evidence type="ECO:0000313" key="2">
    <source>
        <dbReference type="EMBL" id="KAF7234364.1"/>
    </source>
</evidence>
<organism evidence="2 3">
    <name type="scientific">Paragonimus skrjabini miyazakii</name>
    <dbReference type="NCBI Taxonomy" id="59628"/>
    <lineage>
        <taxon>Eukaryota</taxon>
        <taxon>Metazoa</taxon>
        <taxon>Spiralia</taxon>
        <taxon>Lophotrochozoa</taxon>
        <taxon>Platyhelminthes</taxon>
        <taxon>Trematoda</taxon>
        <taxon>Digenea</taxon>
        <taxon>Plagiorchiida</taxon>
        <taxon>Troglotremata</taxon>
        <taxon>Troglotrematidae</taxon>
        <taxon>Paragonimus</taxon>
    </lineage>
</organism>
<keyword evidence="3" id="KW-1185">Reference proteome</keyword>
<reference evidence="2" key="1">
    <citation type="submission" date="2019-07" db="EMBL/GenBank/DDBJ databases">
        <title>Annotation for the trematode Paragonimus miyazaki's.</title>
        <authorList>
            <person name="Choi Y.-J."/>
        </authorList>
    </citation>
    <scope>NUCLEOTIDE SEQUENCE</scope>
    <source>
        <strain evidence="2">Japan</strain>
    </source>
</reference>
<name>A0A8S9YP49_9TREM</name>
<dbReference type="Proteomes" id="UP000822476">
    <property type="component" value="Unassembled WGS sequence"/>
</dbReference>
<accession>A0A8S9YP49</accession>
<proteinExistence type="predicted"/>
<comment type="caution">
    <text evidence="2">The sequence shown here is derived from an EMBL/GenBank/DDBJ whole genome shotgun (WGS) entry which is preliminary data.</text>
</comment>
<keyword evidence="1" id="KW-0812">Transmembrane</keyword>
<dbReference type="EMBL" id="JTDE01010072">
    <property type="protein sequence ID" value="KAF7234364.1"/>
    <property type="molecule type" value="Genomic_DNA"/>
</dbReference>
<dbReference type="AlphaFoldDB" id="A0A8S9YP49"/>
<keyword evidence="1" id="KW-0472">Membrane</keyword>
<feature type="transmembrane region" description="Helical" evidence="1">
    <location>
        <begin position="38"/>
        <end position="55"/>
    </location>
</feature>
<evidence type="ECO:0000256" key="1">
    <source>
        <dbReference type="SAM" id="Phobius"/>
    </source>
</evidence>
<keyword evidence="1" id="KW-1133">Transmembrane helix</keyword>